<evidence type="ECO:0000256" key="1">
    <source>
        <dbReference type="ARBA" id="ARBA00004123"/>
    </source>
</evidence>
<dbReference type="Pfam" id="PF02373">
    <property type="entry name" value="JmjC"/>
    <property type="match status" value="1"/>
</dbReference>
<evidence type="ECO:0000256" key="2">
    <source>
        <dbReference type="ARBA" id="ARBA00006801"/>
    </source>
</evidence>
<feature type="compositionally biased region" description="Basic and acidic residues" evidence="5">
    <location>
        <begin position="33"/>
        <end position="72"/>
    </location>
</feature>
<proteinExistence type="inferred from homology"/>
<evidence type="ECO:0000313" key="8">
    <source>
        <dbReference type="Proteomes" id="UP000265566"/>
    </source>
</evidence>
<evidence type="ECO:0000259" key="6">
    <source>
        <dbReference type="PROSITE" id="PS51184"/>
    </source>
</evidence>
<feature type="region of interest" description="Disordered" evidence="5">
    <location>
        <begin position="517"/>
        <end position="543"/>
    </location>
</feature>
<comment type="subcellular location">
    <subcellularLocation>
        <location evidence="1">Nucleus</location>
    </subcellularLocation>
</comment>
<dbReference type="InterPro" id="IPR003347">
    <property type="entry name" value="JmjC_dom"/>
</dbReference>
<comment type="caution">
    <text evidence="7">The sequence shown here is derived from an EMBL/GenBank/DDBJ whole genome shotgun (WGS) entry which is preliminary data.</text>
</comment>
<dbReference type="Proteomes" id="UP000265566">
    <property type="component" value="Chromosome 6"/>
</dbReference>
<dbReference type="PANTHER" id="PTHR12549">
    <property type="entry name" value="JMJC DOMAIN-CONTAINING HISTONE DEMETHYLATION PROTEIN"/>
    <property type="match status" value="1"/>
</dbReference>
<feature type="region of interest" description="Disordered" evidence="5">
    <location>
        <begin position="1"/>
        <end position="72"/>
    </location>
</feature>
<dbReference type="PANTHER" id="PTHR12549:SF11">
    <property type="entry name" value="LYSINE-SPECIFIC DEMETHYLASE JMJ25"/>
    <property type="match status" value="1"/>
</dbReference>
<dbReference type="SUPFAM" id="SSF51197">
    <property type="entry name" value="Clavaminate synthase-like"/>
    <property type="match status" value="1"/>
</dbReference>
<comment type="similarity">
    <text evidence="2">Belongs to the JARID1 histone demethylase family.</text>
</comment>
<dbReference type="GO" id="GO:0032454">
    <property type="term" value="F:histone H3K9 demethylase activity"/>
    <property type="evidence" value="ECO:0007669"/>
    <property type="project" value="InterPro"/>
</dbReference>
<dbReference type="EMBL" id="PSQE01000006">
    <property type="protein sequence ID" value="RHN51754.1"/>
    <property type="molecule type" value="Genomic_DNA"/>
</dbReference>
<dbReference type="GO" id="GO:0046872">
    <property type="term" value="F:metal ion binding"/>
    <property type="evidence" value="ECO:0007669"/>
    <property type="project" value="UniProtKB-KW"/>
</dbReference>
<evidence type="ECO:0000256" key="5">
    <source>
        <dbReference type="SAM" id="MobiDB-lite"/>
    </source>
</evidence>
<protein>
    <submittedName>
        <fullName evidence="7">Putative transcription factor &amp; chromatin remodeling &amp;Metalloenzymes JmjC family</fullName>
    </submittedName>
</protein>
<dbReference type="Gene3D" id="2.60.120.650">
    <property type="entry name" value="Cupin"/>
    <property type="match status" value="1"/>
</dbReference>
<gene>
    <name evidence="7" type="ORF">MtrunA17_Chr6g0472441</name>
</gene>
<name>A0A396HIT1_MEDTR</name>
<evidence type="ECO:0000256" key="3">
    <source>
        <dbReference type="ARBA" id="ARBA00022723"/>
    </source>
</evidence>
<feature type="compositionally biased region" description="Polar residues" evidence="5">
    <location>
        <begin position="532"/>
        <end position="543"/>
    </location>
</feature>
<dbReference type="InterPro" id="IPR045109">
    <property type="entry name" value="LSDs-like"/>
</dbReference>
<reference evidence="8" key="1">
    <citation type="journal article" date="2018" name="Nat. Plants">
        <title>Whole-genome landscape of Medicago truncatula symbiotic genes.</title>
        <authorList>
            <person name="Pecrix Y."/>
            <person name="Staton S.E."/>
            <person name="Sallet E."/>
            <person name="Lelandais-Briere C."/>
            <person name="Moreau S."/>
            <person name="Carrere S."/>
            <person name="Blein T."/>
            <person name="Jardinaud M.F."/>
            <person name="Latrasse D."/>
            <person name="Zouine M."/>
            <person name="Zahm M."/>
            <person name="Kreplak J."/>
            <person name="Mayjonade B."/>
            <person name="Satge C."/>
            <person name="Perez M."/>
            <person name="Cauet S."/>
            <person name="Marande W."/>
            <person name="Chantry-Darmon C."/>
            <person name="Lopez-Roques C."/>
            <person name="Bouchez O."/>
            <person name="Berard A."/>
            <person name="Debelle F."/>
            <person name="Munos S."/>
            <person name="Bendahmane A."/>
            <person name="Berges H."/>
            <person name="Niebel A."/>
            <person name="Buitink J."/>
            <person name="Frugier F."/>
            <person name="Benhamed M."/>
            <person name="Crespi M."/>
            <person name="Gouzy J."/>
            <person name="Gamas P."/>
        </authorList>
    </citation>
    <scope>NUCLEOTIDE SEQUENCE [LARGE SCALE GENOMIC DNA]</scope>
    <source>
        <strain evidence="8">cv. Jemalong A17</strain>
    </source>
</reference>
<feature type="compositionally biased region" description="Polar residues" evidence="5">
    <location>
        <begin position="1"/>
        <end position="19"/>
    </location>
</feature>
<dbReference type="Gramene" id="rna36272">
    <property type="protein sequence ID" value="RHN51754.1"/>
    <property type="gene ID" value="gene36272"/>
</dbReference>
<evidence type="ECO:0000256" key="4">
    <source>
        <dbReference type="ARBA" id="ARBA00023242"/>
    </source>
</evidence>
<sequence length="733" mass="84378">MFSSLLTKINSTKINSDKINYQKKENRGRKRKIVSDEKHCDKEKKKVKKEKKDQREEKGEKGKEEGEENAGKMKLDCMHKETKNKTETNNDHDIEFSKYMLKYLLPYLRELDLEQMAEKEIEAKIQDSGSHTDELKIDVADCSKDQCACCDNCQSLIFDYHRSCTKCSFDLCLRCCAELRRGELLGGADPVEFEVINQGQDYLHGGNEEITITLEIESHAATKPEIQEWSKSGWHAGSDGSIRCPKPNNECDHGLLELRRMFPPNCISEVVCKAEQLKQTVELEDKEETLDNGCSCFKPVKKEDDIPNDREKVAFREDSPENFLYCPRAIDLQNHEKDLRHFQWHWRKGEPVIVSNVIESSTSSISWEPLVMWHAFHQLNDTNHNSVSDGNINVNDFFSGYTNGRKDKLDWPQLLKLKDYPPNLFEKSLPRHCTELISSLPFKEYTDPFKAALNLALKLPDNVQMGLTTYFAYGFSEELGRGDSVTKLHCDMSDVSITAIKKLTQKHLEQDKRELLIGDNQDGETNVDGLDNLSSPMTASDEQNSVRVMENESGLCDAKVVDSVHHENSLDGALWDIFRREDVPKLKEYLMKHFREFRHIYCSPLKQVFHPIHDQSFYFTNSHKKRLKEEYGIEPWSFVQKLGAAVFIPAGCPHQVRNLKSCTKVALDFVSPENAGECLRLTEEIRKLPVNHCSTADNLEVCQTAFLDLILTCILLSINFRYCIFYFVISFFL</sequence>
<keyword evidence="4" id="KW-0539">Nucleus</keyword>
<dbReference type="AlphaFoldDB" id="A0A396HIT1"/>
<organism evidence="7 8">
    <name type="scientific">Medicago truncatula</name>
    <name type="common">Barrel medic</name>
    <name type="synonym">Medicago tribuloides</name>
    <dbReference type="NCBI Taxonomy" id="3880"/>
    <lineage>
        <taxon>Eukaryota</taxon>
        <taxon>Viridiplantae</taxon>
        <taxon>Streptophyta</taxon>
        <taxon>Embryophyta</taxon>
        <taxon>Tracheophyta</taxon>
        <taxon>Spermatophyta</taxon>
        <taxon>Magnoliopsida</taxon>
        <taxon>eudicotyledons</taxon>
        <taxon>Gunneridae</taxon>
        <taxon>Pentapetalae</taxon>
        <taxon>rosids</taxon>
        <taxon>fabids</taxon>
        <taxon>Fabales</taxon>
        <taxon>Fabaceae</taxon>
        <taxon>Papilionoideae</taxon>
        <taxon>50 kb inversion clade</taxon>
        <taxon>NPAAA clade</taxon>
        <taxon>Hologalegina</taxon>
        <taxon>IRL clade</taxon>
        <taxon>Trifolieae</taxon>
        <taxon>Medicago</taxon>
    </lineage>
</organism>
<feature type="domain" description="JmjC" evidence="6">
    <location>
        <begin position="409"/>
        <end position="686"/>
    </location>
</feature>
<evidence type="ECO:0000313" key="7">
    <source>
        <dbReference type="EMBL" id="RHN51754.1"/>
    </source>
</evidence>
<dbReference type="PROSITE" id="PS51184">
    <property type="entry name" value="JMJC"/>
    <property type="match status" value="1"/>
</dbReference>
<keyword evidence="3" id="KW-0479">Metal-binding</keyword>
<dbReference type="SMART" id="SM00558">
    <property type="entry name" value="JmjC"/>
    <property type="match status" value="1"/>
</dbReference>
<accession>A0A396HIT1</accession>
<dbReference type="GO" id="GO:0005634">
    <property type="term" value="C:nucleus"/>
    <property type="evidence" value="ECO:0007669"/>
    <property type="project" value="UniProtKB-SubCell"/>
</dbReference>